<dbReference type="GO" id="GO:0003677">
    <property type="term" value="F:DNA binding"/>
    <property type="evidence" value="ECO:0007669"/>
    <property type="project" value="UniProtKB-KW"/>
</dbReference>
<dbReference type="Gene3D" id="1.10.10.10">
    <property type="entry name" value="Winged helix-like DNA-binding domain superfamily/Winged helix DNA-binding domain"/>
    <property type="match status" value="1"/>
</dbReference>
<dbReference type="EMBL" id="CP110232">
    <property type="protein sequence ID" value="WEG72417.1"/>
    <property type="molecule type" value="Genomic_DNA"/>
</dbReference>
<keyword evidence="3" id="KW-0804">Transcription</keyword>
<dbReference type="PRINTS" id="PR00037">
    <property type="entry name" value="HTHLACR"/>
</dbReference>
<dbReference type="SUPFAM" id="SSF46785">
    <property type="entry name" value="Winged helix' DNA-binding domain"/>
    <property type="match status" value="1"/>
</dbReference>
<dbReference type="SMART" id="SM00420">
    <property type="entry name" value="HTH_DEOR"/>
    <property type="match status" value="1"/>
</dbReference>
<protein>
    <submittedName>
        <fullName evidence="5">DeoR/GlpR family DNA-binding transcription regulator</fullName>
    </submittedName>
</protein>
<dbReference type="InterPro" id="IPR014036">
    <property type="entry name" value="DeoR-like_C"/>
</dbReference>
<dbReference type="Gene3D" id="3.40.50.1360">
    <property type="match status" value="1"/>
</dbReference>
<keyword evidence="1" id="KW-0805">Transcription regulation</keyword>
<dbReference type="InterPro" id="IPR037171">
    <property type="entry name" value="NagB/RpiA_transferase-like"/>
</dbReference>
<evidence type="ECO:0000256" key="2">
    <source>
        <dbReference type="ARBA" id="ARBA00023125"/>
    </source>
</evidence>
<evidence type="ECO:0000256" key="1">
    <source>
        <dbReference type="ARBA" id="ARBA00023015"/>
    </source>
</evidence>
<dbReference type="GO" id="GO:0003700">
    <property type="term" value="F:DNA-binding transcription factor activity"/>
    <property type="evidence" value="ECO:0007669"/>
    <property type="project" value="InterPro"/>
</dbReference>
<dbReference type="Pfam" id="PF08220">
    <property type="entry name" value="HTH_DeoR"/>
    <property type="match status" value="1"/>
</dbReference>
<evidence type="ECO:0000313" key="5">
    <source>
        <dbReference type="EMBL" id="WEG72417.1"/>
    </source>
</evidence>
<dbReference type="SMART" id="SM01134">
    <property type="entry name" value="DeoRC"/>
    <property type="match status" value="1"/>
</dbReference>
<organism evidence="5 6">
    <name type="scientific">Vagococcus intermedius</name>
    <dbReference type="NCBI Taxonomy" id="2991418"/>
    <lineage>
        <taxon>Bacteria</taxon>
        <taxon>Bacillati</taxon>
        <taxon>Bacillota</taxon>
        <taxon>Bacilli</taxon>
        <taxon>Lactobacillales</taxon>
        <taxon>Enterococcaceae</taxon>
        <taxon>Vagococcus</taxon>
    </lineage>
</organism>
<dbReference type="InterPro" id="IPR050313">
    <property type="entry name" value="Carb_Metab_HTH_regulators"/>
</dbReference>
<evidence type="ECO:0000259" key="4">
    <source>
        <dbReference type="PROSITE" id="PS51000"/>
    </source>
</evidence>
<evidence type="ECO:0000313" key="6">
    <source>
        <dbReference type="Proteomes" id="UP001179647"/>
    </source>
</evidence>
<gene>
    <name evidence="5" type="ORF">OL234_05375</name>
</gene>
<dbReference type="InterPro" id="IPR036388">
    <property type="entry name" value="WH-like_DNA-bd_sf"/>
</dbReference>
<sequence length="252" mass="28775">MKSKRIDEIEKMVLKLETVSIEELCDEFDVSKNTIRRDINELVERDVIEKVYGGIKAKRLPLVSYEKRDDFHREQKRNIAEFASSLIKEGDVIYIDSGTTAAQIPTFLDKDIDCTIITNNFDVVEVCSEFHNANLFVIGSLYNYKTRSFVELDTSAELVNFNINKAFMAATGLTIDNGLTNSDPLEYEMKKKICQNSTEIIAVVDESKFNKSTLLTYCPLSSVNHIISSDNIADRYKEFFIKKEIIYTAIEG</sequence>
<reference evidence="5" key="1">
    <citation type="submission" date="2022-10" db="EMBL/GenBank/DDBJ databases">
        <title>Vagococcus sp. isolated from poultry meat.</title>
        <authorList>
            <person name="Johansson P."/>
            <person name="Bjorkroth J."/>
        </authorList>
    </citation>
    <scope>NUCLEOTIDE SEQUENCE</scope>
    <source>
        <strain evidence="5">STAA11</strain>
    </source>
</reference>
<name>A0AAF0CT89_9ENTE</name>
<keyword evidence="2 5" id="KW-0238">DNA-binding</keyword>
<dbReference type="PANTHER" id="PTHR30363">
    <property type="entry name" value="HTH-TYPE TRANSCRIPTIONAL REGULATOR SRLR-RELATED"/>
    <property type="match status" value="1"/>
</dbReference>
<accession>A0AAF0CT89</accession>
<dbReference type="InterPro" id="IPR001034">
    <property type="entry name" value="DeoR_HTH"/>
</dbReference>
<dbReference type="PROSITE" id="PS00894">
    <property type="entry name" value="HTH_DEOR_1"/>
    <property type="match status" value="1"/>
</dbReference>
<dbReference type="PROSITE" id="PS51000">
    <property type="entry name" value="HTH_DEOR_2"/>
    <property type="match status" value="1"/>
</dbReference>
<dbReference type="KEGG" id="vie:OL234_05375"/>
<dbReference type="AlphaFoldDB" id="A0AAF0CT89"/>
<dbReference type="InterPro" id="IPR018356">
    <property type="entry name" value="Tscrpt_reg_HTH_DeoR_CS"/>
</dbReference>
<dbReference type="Proteomes" id="UP001179647">
    <property type="component" value="Chromosome"/>
</dbReference>
<dbReference type="SUPFAM" id="SSF100950">
    <property type="entry name" value="NagB/RpiA/CoA transferase-like"/>
    <property type="match status" value="1"/>
</dbReference>
<keyword evidence="6" id="KW-1185">Reference proteome</keyword>
<feature type="domain" description="HTH deoR-type" evidence="4">
    <location>
        <begin position="2"/>
        <end position="57"/>
    </location>
</feature>
<evidence type="ECO:0000256" key="3">
    <source>
        <dbReference type="ARBA" id="ARBA00023163"/>
    </source>
</evidence>
<dbReference type="PANTHER" id="PTHR30363:SF60">
    <property type="entry name" value="HTH-TYPE TRANSCRIPTIONAL REGULATOR IOLR"/>
    <property type="match status" value="1"/>
</dbReference>
<dbReference type="RefSeq" id="WP_275468220.1">
    <property type="nucleotide sequence ID" value="NZ_CP110232.1"/>
</dbReference>
<dbReference type="InterPro" id="IPR036390">
    <property type="entry name" value="WH_DNA-bd_sf"/>
</dbReference>
<dbReference type="Pfam" id="PF00455">
    <property type="entry name" value="DeoRC"/>
    <property type="match status" value="1"/>
</dbReference>
<proteinExistence type="predicted"/>